<proteinExistence type="predicted"/>
<gene>
    <name evidence="2" type="ORF">BESB_039030</name>
</gene>
<dbReference type="GeneID" id="40308884"/>
<protein>
    <submittedName>
        <fullName evidence="2">Uncharacterized protein</fullName>
    </submittedName>
</protein>
<evidence type="ECO:0000256" key="1">
    <source>
        <dbReference type="SAM" id="MobiDB-lite"/>
    </source>
</evidence>
<feature type="region of interest" description="Disordered" evidence="1">
    <location>
        <begin position="1"/>
        <end position="60"/>
    </location>
</feature>
<keyword evidence="3" id="KW-1185">Reference proteome</keyword>
<feature type="compositionally biased region" description="Basic and acidic residues" evidence="1">
    <location>
        <begin position="73"/>
        <end position="88"/>
    </location>
</feature>
<comment type="caution">
    <text evidence="2">The sequence shown here is derived from an EMBL/GenBank/DDBJ whole genome shotgun (WGS) entry which is preliminary data.</text>
</comment>
<reference evidence="2 3" key="1">
    <citation type="submission" date="2017-09" db="EMBL/GenBank/DDBJ databases">
        <title>Genome sequencing of Besnoitia besnoiti strain Bb-Ger1.</title>
        <authorList>
            <person name="Schares G."/>
            <person name="Venepally P."/>
            <person name="Lorenzi H.A."/>
        </authorList>
    </citation>
    <scope>NUCLEOTIDE SEQUENCE [LARGE SCALE GENOMIC DNA]</scope>
    <source>
        <strain evidence="2 3">Bb-Ger1</strain>
    </source>
</reference>
<feature type="compositionally biased region" description="Low complexity" evidence="1">
    <location>
        <begin position="1"/>
        <end position="24"/>
    </location>
</feature>
<accession>A0A2A9MHJ6</accession>
<dbReference type="EMBL" id="NWUJ01000002">
    <property type="protein sequence ID" value="PFH37445.1"/>
    <property type="molecule type" value="Genomic_DNA"/>
</dbReference>
<organism evidence="2 3">
    <name type="scientific">Besnoitia besnoiti</name>
    <name type="common">Apicomplexan protozoan</name>
    <dbReference type="NCBI Taxonomy" id="94643"/>
    <lineage>
        <taxon>Eukaryota</taxon>
        <taxon>Sar</taxon>
        <taxon>Alveolata</taxon>
        <taxon>Apicomplexa</taxon>
        <taxon>Conoidasida</taxon>
        <taxon>Coccidia</taxon>
        <taxon>Eucoccidiorida</taxon>
        <taxon>Eimeriorina</taxon>
        <taxon>Sarcocystidae</taxon>
        <taxon>Besnoitia</taxon>
    </lineage>
</organism>
<dbReference type="AlphaFoldDB" id="A0A2A9MHJ6"/>
<evidence type="ECO:0000313" key="2">
    <source>
        <dbReference type="EMBL" id="PFH37445.1"/>
    </source>
</evidence>
<feature type="region of interest" description="Disordered" evidence="1">
    <location>
        <begin position="73"/>
        <end position="95"/>
    </location>
</feature>
<dbReference type="KEGG" id="bbes:BESB_039030"/>
<evidence type="ECO:0000313" key="3">
    <source>
        <dbReference type="Proteomes" id="UP000224006"/>
    </source>
</evidence>
<dbReference type="RefSeq" id="XP_029221454.1">
    <property type="nucleotide sequence ID" value="XM_029362489.1"/>
</dbReference>
<dbReference type="Proteomes" id="UP000224006">
    <property type="component" value="Chromosome II"/>
</dbReference>
<name>A0A2A9MHJ6_BESBE</name>
<dbReference type="VEuPathDB" id="ToxoDB:BESB_039030"/>
<feature type="compositionally biased region" description="Polar residues" evidence="1">
    <location>
        <begin position="37"/>
        <end position="50"/>
    </location>
</feature>
<sequence>MRTSSGGLRPRSAAPAGPRASSPCPVRPPRPTPHNLLESSGHSFGAQSEQPGRHNPTALFALELPREVWRLHQEPRSSGDDPQAETRQEGISGPAALPHMERLVLHHRVECEVSAYIRELLATEQGRQALRATLHHAVDMGLFDVLGGAADAPGEGRRPGRPWVSGVHVLSGEEARRDESEARTGGVSFAKESVCDPFLHGFLSQCGAEQRHGEEEEDRPHLLQDLWKQYVLPLQEELPQRTRGSRGESAEVGLEGPHVCRLRKNRNIVYVPYTPYKPHASQRRR</sequence>
<dbReference type="OrthoDB" id="10613293at2759"/>